<evidence type="ECO:0000256" key="1">
    <source>
        <dbReference type="ARBA" id="ARBA00022714"/>
    </source>
</evidence>
<comment type="caution">
    <text evidence="6">The sequence shown here is derived from an EMBL/GenBank/DDBJ whole genome shotgun (WGS) entry which is preliminary data.</text>
</comment>
<dbReference type="Gene3D" id="2.102.10.10">
    <property type="entry name" value="Rieske [2Fe-2S] iron-sulphur domain"/>
    <property type="match status" value="1"/>
</dbReference>
<dbReference type="AlphaFoldDB" id="X1LLT3"/>
<evidence type="ECO:0000259" key="5">
    <source>
        <dbReference type="PROSITE" id="PS51296"/>
    </source>
</evidence>
<evidence type="ECO:0000313" key="6">
    <source>
        <dbReference type="EMBL" id="GAI06791.1"/>
    </source>
</evidence>
<keyword evidence="4" id="KW-0411">Iron-sulfur</keyword>
<dbReference type="GO" id="GO:0046872">
    <property type="term" value="F:metal ion binding"/>
    <property type="evidence" value="ECO:0007669"/>
    <property type="project" value="UniProtKB-KW"/>
</dbReference>
<keyword evidence="3" id="KW-0408">Iron</keyword>
<proteinExistence type="predicted"/>
<dbReference type="InterPro" id="IPR017941">
    <property type="entry name" value="Rieske_2Fe-2S"/>
</dbReference>
<evidence type="ECO:0000256" key="4">
    <source>
        <dbReference type="ARBA" id="ARBA00023014"/>
    </source>
</evidence>
<gene>
    <name evidence="6" type="ORF">S06H3_17383</name>
</gene>
<keyword evidence="1" id="KW-0001">2Fe-2S</keyword>
<accession>X1LLT3</accession>
<dbReference type="GO" id="GO:0051537">
    <property type="term" value="F:2 iron, 2 sulfur cluster binding"/>
    <property type="evidence" value="ECO:0007669"/>
    <property type="project" value="UniProtKB-KW"/>
</dbReference>
<feature type="domain" description="Rieske" evidence="5">
    <location>
        <begin position="3"/>
        <end position="95"/>
    </location>
</feature>
<protein>
    <recommendedName>
        <fullName evidence="5">Rieske domain-containing protein</fullName>
    </recommendedName>
</protein>
<organism evidence="6">
    <name type="scientific">marine sediment metagenome</name>
    <dbReference type="NCBI Taxonomy" id="412755"/>
    <lineage>
        <taxon>unclassified sequences</taxon>
        <taxon>metagenomes</taxon>
        <taxon>ecological metagenomes</taxon>
    </lineage>
</organism>
<sequence length="97" mass="10886">HMPEPLQKGEAVYLRGGTLPKPVLLLRTEDDRFLAFEDRCTHFGRKLDPVPGESELRCCSLFHSTYDLEGNRLSGPAKRPLTSYAVEQSDGDLIITL</sequence>
<reference evidence="6" key="1">
    <citation type="journal article" date="2014" name="Front. Microbiol.">
        <title>High frequency of phylogenetically diverse reductive dehalogenase-homologous genes in deep subseafloor sedimentary metagenomes.</title>
        <authorList>
            <person name="Kawai M."/>
            <person name="Futagami T."/>
            <person name="Toyoda A."/>
            <person name="Takaki Y."/>
            <person name="Nishi S."/>
            <person name="Hori S."/>
            <person name="Arai W."/>
            <person name="Tsubouchi T."/>
            <person name="Morono Y."/>
            <person name="Uchiyama I."/>
            <person name="Ito T."/>
            <person name="Fujiyama A."/>
            <person name="Inagaki F."/>
            <person name="Takami H."/>
        </authorList>
    </citation>
    <scope>NUCLEOTIDE SEQUENCE</scope>
    <source>
        <strain evidence="6">Expedition CK06-06</strain>
    </source>
</reference>
<keyword evidence="2" id="KW-0479">Metal-binding</keyword>
<dbReference type="CDD" id="cd03467">
    <property type="entry name" value="Rieske"/>
    <property type="match status" value="1"/>
</dbReference>
<evidence type="ECO:0000256" key="3">
    <source>
        <dbReference type="ARBA" id="ARBA00023004"/>
    </source>
</evidence>
<dbReference type="Pfam" id="PF00355">
    <property type="entry name" value="Rieske"/>
    <property type="match status" value="1"/>
</dbReference>
<name>X1LLT3_9ZZZZ</name>
<dbReference type="PROSITE" id="PS51296">
    <property type="entry name" value="RIESKE"/>
    <property type="match status" value="1"/>
</dbReference>
<dbReference type="SUPFAM" id="SSF50022">
    <property type="entry name" value="ISP domain"/>
    <property type="match status" value="1"/>
</dbReference>
<feature type="non-terminal residue" evidence="6">
    <location>
        <position position="1"/>
    </location>
</feature>
<dbReference type="InterPro" id="IPR036922">
    <property type="entry name" value="Rieske_2Fe-2S_sf"/>
</dbReference>
<dbReference type="EMBL" id="BARV01008680">
    <property type="protein sequence ID" value="GAI06791.1"/>
    <property type="molecule type" value="Genomic_DNA"/>
</dbReference>
<evidence type="ECO:0000256" key="2">
    <source>
        <dbReference type="ARBA" id="ARBA00022723"/>
    </source>
</evidence>